<feature type="domain" description="EamA" evidence="2">
    <location>
        <begin position="10"/>
        <end position="143"/>
    </location>
</feature>
<comment type="caution">
    <text evidence="3">The sequence shown here is derived from an EMBL/GenBank/DDBJ whole genome shotgun (WGS) entry which is preliminary data.</text>
</comment>
<feature type="transmembrane region" description="Helical" evidence="1">
    <location>
        <begin position="260"/>
        <end position="281"/>
    </location>
</feature>
<dbReference type="EMBL" id="JBHUMV010000001">
    <property type="protein sequence ID" value="MFD2752904.1"/>
    <property type="molecule type" value="Genomic_DNA"/>
</dbReference>
<protein>
    <submittedName>
        <fullName evidence="3">DMT family transporter</fullName>
    </submittedName>
</protein>
<feature type="transmembrane region" description="Helical" evidence="1">
    <location>
        <begin position="287"/>
        <end position="307"/>
    </location>
</feature>
<reference evidence="4" key="1">
    <citation type="journal article" date="2019" name="Int. J. Syst. Evol. Microbiol.">
        <title>The Global Catalogue of Microorganisms (GCM) 10K type strain sequencing project: providing services to taxonomists for standard genome sequencing and annotation.</title>
        <authorList>
            <consortium name="The Broad Institute Genomics Platform"/>
            <consortium name="The Broad Institute Genome Sequencing Center for Infectious Disease"/>
            <person name="Wu L."/>
            <person name="Ma J."/>
        </authorList>
    </citation>
    <scope>NUCLEOTIDE SEQUENCE [LARGE SCALE GENOMIC DNA]</scope>
    <source>
        <strain evidence="4">TISTR 1906</strain>
    </source>
</reference>
<feature type="transmembrane region" description="Helical" evidence="1">
    <location>
        <begin position="12"/>
        <end position="31"/>
    </location>
</feature>
<accession>A0ABW5UJ46</accession>
<evidence type="ECO:0000259" key="2">
    <source>
        <dbReference type="Pfam" id="PF00892"/>
    </source>
</evidence>
<dbReference type="PROSITE" id="PS51257">
    <property type="entry name" value="PROKAR_LIPOPROTEIN"/>
    <property type="match status" value="1"/>
</dbReference>
<feature type="transmembrane region" description="Helical" evidence="1">
    <location>
        <begin position="37"/>
        <end position="59"/>
    </location>
</feature>
<proteinExistence type="predicted"/>
<dbReference type="SUPFAM" id="SSF103481">
    <property type="entry name" value="Multidrug resistance efflux transporter EmrE"/>
    <property type="match status" value="2"/>
</dbReference>
<dbReference type="Pfam" id="PF00892">
    <property type="entry name" value="EamA"/>
    <property type="match status" value="2"/>
</dbReference>
<keyword evidence="1" id="KW-0472">Membrane</keyword>
<evidence type="ECO:0000313" key="4">
    <source>
        <dbReference type="Proteomes" id="UP001597463"/>
    </source>
</evidence>
<evidence type="ECO:0000256" key="1">
    <source>
        <dbReference type="SAM" id="Phobius"/>
    </source>
</evidence>
<feature type="transmembrane region" description="Helical" evidence="1">
    <location>
        <begin position="199"/>
        <end position="218"/>
    </location>
</feature>
<feature type="transmembrane region" description="Helical" evidence="1">
    <location>
        <begin position="96"/>
        <end position="116"/>
    </location>
</feature>
<dbReference type="InterPro" id="IPR000620">
    <property type="entry name" value="EamA_dom"/>
</dbReference>
<keyword evidence="4" id="KW-1185">Reference proteome</keyword>
<dbReference type="Proteomes" id="UP001597463">
    <property type="component" value="Unassembled WGS sequence"/>
</dbReference>
<feature type="transmembrane region" description="Helical" evidence="1">
    <location>
        <begin position="128"/>
        <end position="147"/>
    </location>
</feature>
<feature type="domain" description="EamA" evidence="2">
    <location>
        <begin position="164"/>
        <end position="304"/>
    </location>
</feature>
<feature type="transmembrane region" description="Helical" evidence="1">
    <location>
        <begin position="233"/>
        <end position="253"/>
    </location>
</feature>
<organism evidence="3 4">
    <name type="scientific">Comamonas terrae</name>
    <dbReference type="NCBI Taxonomy" id="673548"/>
    <lineage>
        <taxon>Bacteria</taxon>
        <taxon>Pseudomonadati</taxon>
        <taxon>Pseudomonadota</taxon>
        <taxon>Betaproteobacteria</taxon>
        <taxon>Burkholderiales</taxon>
        <taxon>Comamonadaceae</taxon>
        <taxon>Comamonas</taxon>
    </lineage>
</organism>
<feature type="transmembrane region" description="Helical" evidence="1">
    <location>
        <begin position="159"/>
        <end position="178"/>
    </location>
</feature>
<keyword evidence="1" id="KW-1133">Transmembrane helix</keyword>
<feature type="transmembrane region" description="Helical" evidence="1">
    <location>
        <begin position="71"/>
        <end position="90"/>
    </location>
</feature>
<dbReference type="RefSeq" id="WP_083526503.1">
    <property type="nucleotide sequence ID" value="NZ_BCNT01000003.1"/>
</dbReference>
<sequence length="355" mass="38646">MSSRSSMAQGLVFALAACGLWGAIYMVPTLLPEFSPLQITFARFGLYGVVALCIFAPRAARLRPRIRRVDLLRLAWLALVGNIAYFAVAATAVQWVGVPVTSLIVGLVPVLVPLMARHTAGSLPLRHLAMPLLLIVLGIVTINSQALGQALSAGGTGGTRYAGGVFMAMLALLAWSRYAIDNNRFLRDSSFNGSEWSTLWGLVVGVLSLVLAALWWWLAPAATQQIPPARWQTFWLLCLGMAIFCSWLGNLAWNAASVRLPVSLMGQLVVFETLFTLLYHFAWERRLPDWTECLAMALILTGIGWSLKRFAQAARGAEALAPAPAAASTGLAMALRHIRRGSFRLRQLAGLRRHA</sequence>
<name>A0ABW5UJ46_9BURK</name>
<keyword evidence="1" id="KW-0812">Transmembrane</keyword>
<dbReference type="InterPro" id="IPR037185">
    <property type="entry name" value="EmrE-like"/>
</dbReference>
<gene>
    <name evidence="3" type="ORF">ACFSW6_02315</name>
</gene>
<evidence type="ECO:0000313" key="3">
    <source>
        <dbReference type="EMBL" id="MFD2752904.1"/>
    </source>
</evidence>